<sequence>MLRVRSSSKRLHSAVKRLTENGIGERCGQTKYRPCSVSRSEEQDGNRKATPVMFRKLTTPKKSRETETIVVWFWILEPSPPISRSPQ</sequence>
<dbReference type="EMBL" id="JAHYIQ010000004">
    <property type="protein sequence ID" value="KAK1133046.1"/>
    <property type="molecule type" value="Genomic_DNA"/>
</dbReference>
<evidence type="ECO:0000313" key="1">
    <source>
        <dbReference type="EMBL" id="KAK1133046.1"/>
    </source>
</evidence>
<dbReference type="Proteomes" id="UP001177670">
    <property type="component" value="Unassembled WGS sequence"/>
</dbReference>
<keyword evidence="2" id="KW-1185">Reference proteome</keyword>
<organism evidence="1 2">
    <name type="scientific">Melipona bicolor</name>
    <dbReference type="NCBI Taxonomy" id="60889"/>
    <lineage>
        <taxon>Eukaryota</taxon>
        <taxon>Metazoa</taxon>
        <taxon>Ecdysozoa</taxon>
        <taxon>Arthropoda</taxon>
        <taxon>Hexapoda</taxon>
        <taxon>Insecta</taxon>
        <taxon>Pterygota</taxon>
        <taxon>Neoptera</taxon>
        <taxon>Endopterygota</taxon>
        <taxon>Hymenoptera</taxon>
        <taxon>Apocrita</taxon>
        <taxon>Aculeata</taxon>
        <taxon>Apoidea</taxon>
        <taxon>Anthophila</taxon>
        <taxon>Apidae</taxon>
        <taxon>Melipona</taxon>
    </lineage>
</organism>
<gene>
    <name evidence="1" type="ORF">K0M31_014409</name>
</gene>
<comment type="caution">
    <text evidence="1">The sequence shown here is derived from an EMBL/GenBank/DDBJ whole genome shotgun (WGS) entry which is preliminary data.</text>
</comment>
<reference evidence="1" key="1">
    <citation type="submission" date="2021-10" db="EMBL/GenBank/DDBJ databases">
        <title>Melipona bicolor Genome sequencing and assembly.</title>
        <authorList>
            <person name="Araujo N.S."/>
            <person name="Arias M.C."/>
        </authorList>
    </citation>
    <scope>NUCLEOTIDE SEQUENCE</scope>
    <source>
        <strain evidence="1">USP_2M_L1-L4_2017</strain>
        <tissue evidence="1">Whole body</tissue>
    </source>
</reference>
<name>A0AA40G8P8_9HYME</name>
<accession>A0AA40G8P8</accession>
<evidence type="ECO:0000313" key="2">
    <source>
        <dbReference type="Proteomes" id="UP001177670"/>
    </source>
</evidence>
<dbReference type="AlphaFoldDB" id="A0AA40G8P8"/>
<proteinExistence type="predicted"/>
<protein>
    <submittedName>
        <fullName evidence="1">Uncharacterized protein</fullName>
    </submittedName>
</protein>